<evidence type="ECO:0000256" key="1">
    <source>
        <dbReference type="ARBA" id="ARBA00006594"/>
    </source>
</evidence>
<dbReference type="Proteomes" id="UP000609064">
    <property type="component" value="Unassembled WGS sequence"/>
</dbReference>
<comment type="similarity">
    <text evidence="1">Belongs to the N(4)/N(6)-methyltransferase family.</text>
</comment>
<evidence type="ECO:0000256" key="2">
    <source>
        <dbReference type="ARBA" id="ARBA00011900"/>
    </source>
</evidence>
<dbReference type="PANTHER" id="PTHR33841">
    <property type="entry name" value="DNA METHYLTRANSFERASE YEEA-RELATED"/>
    <property type="match status" value="1"/>
</dbReference>
<evidence type="ECO:0000259" key="7">
    <source>
        <dbReference type="Pfam" id="PF07669"/>
    </source>
</evidence>
<dbReference type="PROSITE" id="PS00092">
    <property type="entry name" value="N6_MTASE"/>
    <property type="match status" value="1"/>
</dbReference>
<dbReference type="InterPro" id="IPR050953">
    <property type="entry name" value="N4_N6_ade-DNA_methylase"/>
</dbReference>
<reference evidence="9" key="1">
    <citation type="journal article" date="2014" name="Int. J. Syst. Evol. Microbiol.">
        <title>Complete genome sequence of Corynebacterium casei LMG S-19264T (=DSM 44701T), isolated from a smear-ripened cheese.</title>
        <authorList>
            <consortium name="US DOE Joint Genome Institute (JGI-PGF)"/>
            <person name="Walter F."/>
            <person name="Albersmeier A."/>
            <person name="Kalinowski J."/>
            <person name="Ruckert C."/>
        </authorList>
    </citation>
    <scope>NUCLEOTIDE SEQUENCE</scope>
    <source>
        <strain evidence="9">CGMCC 1.15958</strain>
    </source>
</reference>
<dbReference type="SUPFAM" id="SSF53335">
    <property type="entry name" value="S-adenosyl-L-methionine-dependent methyltransferases"/>
    <property type="match status" value="1"/>
</dbReference>
<dbReference type="AlphaFoldDB" id="A0A916Z889"/>
<dbReference type="GO" id="GO:0006304">
    <property type="term" value="P:DNA modification"/>
    <property type="evidence" value="ECO:0007669"/>
    <property type="project" value="InterPro"/>
</dbReference>
<comment type="caution">
    <text evidence="9">The sequence shown here is derived from an EMBL/GenBank/DDBJ whole genome shotgun (WGS) entry which is preliminary data.</text>
</comment>
<sequence>MIVIKQHILNNSLENDYSKSISFEHRKSFAQFFTPFSIADLMAKWILGNEKLHSVLEPAFGLGVFSRAILNHKEDVQIKGFEIDTTIYENAKLYFEDNENVNLLLQDYMYNDWKNKYDGIICNPPYFKFHDYDNKSILKEIETNLKCKLNGFTNLYTLFLLKSIHQLKPNGRCAYIIPSEFLNSDYGKLVKNYLVKSKTLRHIIVIDFEENVFDGAITTASIILCANDNLTDRVQFSNIQSIQDLSKIDALITTYPNFSDTEQRNAAQTYNFSELNPEVKWKAYYQKQNSIKFKNLVPFSTYAKVVRGIATGSNEYFTFNKSKAQEYGIDEQYLLPCICSAKDAKTAFFTTQDFEALKNNDKPVFLFNARNATEKSILSYIQKGEKEEINKRFLTASRTPWYSLENRKPAPIWVSVFNRTGLRFIRNEANISNLTSYHCIYPKQTDLFSAISIDLLFAYLLTDTAKQIFEDNSRQYGNGLQKFEPNDINKGMMLDLGLLNTQTQHKILDLYNEYRLAILNNQNGEKIISEIDKILTNEYVEKGITLR</sequence>
<dbReference type="PANTHER" id="PTHR33841:SF5">
    <property type="entry name" value="DNA METHYLASE (MODIFICATION METHYLASE) (METHYLTRANSFERASE)-RELATED"/>
    <property type="match status" value="1"/>
</dbReference>
<reference evidence="9" key="2">
    <citation type="submission" date="2020-09" db="EMBL/GenBank/DDBJ databases">
        <authorList>
            <person name="Sun Q."/>
            <person name="Zhou Y."/>
        </authorList>
    </citation>
    <scope>NUCLEOTIDE SEQUENCE</scope>
    <source>
        <strain evidence="9">CGMCC 1.15958</strain>
    </source>
</reference>
<evidence type="ECO:0000256" key="5">
    <source>
        <dbReference type="ARBA" id="ARBA00022691"/>
    </source>
</evidence>
<dbReference type="GO" id="GO:0032259">
    <property type="term" value="P:methylation"/>
    <property type="evidence" value="ECO:0007669"/>
    <property type="project" value="UniProtKB-KW"/>
</dbReference>
<proteinExistence type="inferred from homology"/>
<dbReference type="InterPro" id="IPR002052">
    <property type="entry name" value="DNA_methylase_N6_adenine_CS"/>
</dbReference>
<evidence type="ECO:0000256" key="4">
    <source>
        <dbReference type="ARBA" id="ARBA00022679"/>
    </source>
</evidence>
<dbReference type="InterPro" id="IPR011639">
    <property type="entry name" value="MethylTrfase_TaqI-like_dom"/>
</dbReference>
<dbReference type="Pfam" id="PF22837">
    <property type="entry name" value="M_Eco57I_C"/>
    <property type="match status" value="1"/>
</dbReference>
<feature type="domain" description="Type II methyltransferase M.TaqI-like" evidence="7">
    <location>
        <begin position="74"/>
        <end position="213"/>
    </location>
</feature>
<organism evidence="9 10">
    <name type="scientific">Emticicia aquatilis</name>
    <dbReference type="NCBI Taxonomy" id="1537369"/>
    <lineage>
        <taxon>Bacteria</taxon>
        <taxon>Pseudomonadati</taxon>
        <taxon>Bacteroidota</taxon>
        <taxon>Cytophagia</taxon>
        <taxon>Cytophagales</taxon>
        <taxon>Leadbetterellaceae</taxon>
        <taxon>Emticicia</taxon>
    </lineage>
</organism>
<evidence type="ECO:0000313" key="9">
    <source>
        <dbReference type="EMBL" id="GGD80803.1"/>
    </source>
</evidence>
<evidence type="ECO:0000256" key="6">
    <source>
        <dbReference type="ARBA" id="ARBA00047942"/>
    </source>
</evidence>
<keyword evidence="5" id="KW-0949">S-adenosyl-L-methionine</keyword>
<comment type="catalytic activity">
    <reaction evidence="6">
        <text>a 2'-deoxyadenosine in DNA + S-adenosyl-L-methionine = an N(6)-methyl-2'-deoxyadenosine in DNA + S-adenosyl-L-homocysteine + H(+)</text>
        <dbReference type="Rhea" id="RHEA:15197"/>
        <dbReference type="Rhea" id="RHEA-COMP:12418"/>
        <dbReference type="Rhea" id="RHEA-COMP:12419"/>
        <dbReference type="ChEBI" id="CHEBI:15378"/>
        <dbReference type="ChEBI" id="CHEBI:57856"/>
        <dbReference type="ChEBI" id="CHEBI:59789"/>
        <dbReference type="ChEBI" id="CHEBI:90615"/>
        <dbReference type="ChEBI" id="CHEBI:90616"/>
        <dbReference type="EC" id="2.1.1.72"/>
    </reaction>
</comment>
<dbReference type="Pfam" id="PF07669">
    <property type="entry name" value="Eco57I"/>
    <property type="match status" value="1"/>
</dbReference>
<dbReference type="RefSeq" id="WP_188770908.1">
    <property type="nucleotide sequence ID" value="NZ_BMKK01000017.1"/>
</dbReference>
<evidence type="ECO:0000313" key="10">
    <source>
        <dbReference type="Proteomes" id="UP000609064"/>
    </source>
</evidence>
<keyword evidence="3 9" id="KW-0489">Methyltransferase</keyword>
<keyword evidence="4" id="KW-0808">Transferase</keyword>
<dbReference type="GO" id="GO:0003676">
    <property type="term" value="F:nucleic acid binding"/>
    <property type="evidence" value="ECO:0007669"/>
    <property type="project" value="InterPro"/>
</dbReference>
<accession>A0A916Z889</accession>
<protein>
    <recommendedName>
        <fullName evidence="2">site-specific DNA-methyltransferase (adenine-specific)</fullName>
        <ecNumber evidence="2">2.1.1.72</ecNumber>
    </recommendedName>
</protein>
<keyword evidence="10" id="KW-1185">Reference proteome</keyword>
<gene>
    <name evidence="9" type="ORF">GCM10011514_51180</name>
</gene>
<feature type="domain" description="Type II methyltransferase M.Eco57I C-terminal" evidence="8">
    <location>
        <begin position="294"/>
        <end position="533"/>
    </location>
</feature>
<dbReference type="Gene3D" id="3.40.50.150">
    <property type="entry name" value="Vaccinia Virus protein VP39"/>
    <property type="match status" value="1"/>
</dbReference>
<dbReference type="EC" id="2.1.1.72" evidence="2"/>
<dbReference type="GO" id="GO:0009007">
    <property type="term" value="F:site-specific DNA-methyltransferase (adenine-specific) activity"/>
    <property type="evidence" value="ECO:0007669"/>
    <property type="project" value="UniProtKB-EC"/>
</dbReference>
<evidence type="ECO:0000259" key="8">
    <source>
        <dbReference type="Pfam" id="PF22837"/>
    </source>
</evidence>
<dbReference type="PRINTS" id="PR00507">
    <property type="entry name" value="N12N6MTFRASE"/>
</dbReference>
<name>A0A916Z889_9BACT</name>
<evidence type="ECO:0000256" key="3">
    <source>
        <dbReference type="ARBA" id="ARBA00022603"/>
    </source>
</evidence>
<dbReference type="InterPro" id="IPR054520">
    <property type="entry name" value="M_Eco57I_C"/>
</dbReference>
<dbReference type="EMBL" id="BMKK01000017">
    <property type="protein sequence ID" value="GGD80803.1"/>
    <property type="molecule type" value="Genomic_DNA"/>
</dbReference>
<dbReference type="CDD" id="cd02440">
    <property type="entry name" value="AdoMet_MTases"/>
    <property type="match status" value="1"/>
</dbReference>
<dbReference type="InterPro" id="IPR029063">
    <property type="entry name" value="SAM-dependent_MTases_sf"/>
</dbReference>